<protein>
    <recommendedName>
        <fullName evidence="6">FAS1 domain-containing protein</fullName>
    </recommendedName>
</protein>
<dbReference type="EnsemblPlants" id="OBART04G06240.1">
    <property type="protein sequence ID" value="OBART04G06240.1"/>
    <property type="gene ID" value="OBART04G06240"/>
</dbReference>
<evidence type="ECO:0000313" key="5">
    <source>
        <dbReference type="Proteomes" id="UP000026960"/>
    </source>
</evidence>
<dbReference type="PaxDb" id="65489-OBART04G06240.1"/>
<sequence>MAAAAAAAGLILALAFASSSPPAAAAVKFNVTEILHEFPEFSVFNGLLSQTRLAEDVNLRPAVTVLVVDDAAAGAITSLPEATQGEVVALQVLLDYYDPVKLYSLKAKTALLPTLLRPTAAGGGGGGVGLVKYTQVTDDQMAFGSGEPGAPIGSQLVKVVACRPYNLSVMQVSAPIVAPSLGGPSSGGGTPPYSPATAKSADEASASSMTDYDDDPIAPAAVDGPGNVDTPPTKTTSPSTNGTSAAADGTTTSAGSCAVVAGAGVGLMAAGLVMLISV</sequence>
<keyword evidence="2" id="KW-1133">Transmembrane helix</keyword>
<evidence type="ECO:0000256" key="2">
    <source>
        <dbReference type="SAM" id="Phobius"/>
    </source>
</evidence>
<feature type="signal peptide" evidence="3">
    <location>
        <begin position="1"/>
        <end position="25"/>
    </location>
</feature>
<dbReference type="Proteomes" id="UP000026960">
    <property type="component" value="Chromosome 4"/>
</dbReference>
<evidence type="ECO:0000256" key="1">
    <source>
        <dbReference type="SAM" id="MobiDB-lite"/>
    </source>
</evidence>
<dbReference type="AlphaFoldDB" id="A0A0D3FTQ4"/>
<proteinExistence type="predicted"/>
<dbReference type="InterPro" id="IPR036378">
    <property type="entry name" value="FAS1_dom_sf"/>
</dbReference>
<evidence type="ECO:0000256" key="3">
    <source>
        <dbReference type="SAM" id="SignalP"/>
    </source>
</evidence>
<dbReference type="PANTHER" id="PTHR32382">
    <property type="entry name" value="FASCICLIN-LIKE ARABINOGALACTAN PROTEIN"/>
    <property type="match status" value="1"/>
</dbReference>
<name>A0A0D3FTQ4_9ORYZ</name>
<dbReference type="Gramene" id="OBART04G06240.1">
    <property type="protein sequence ID" value="OBART04G06240.1"/>
    <property type="gene ID" value="OBART04G06240"/>
</dbReference>
<reference evidence="4" key="2">
    <citation type="submission" date="2015-03" db="UniProtKB">
        <authorList>
            <consortium name="EnsemblPlants"/>
        </authorList>
    </citation>
    <scope>IDENTIFICATION</scope>
</reference>
<feature type="compositionally biased region" description="Low complexity" evidence="1">
    <location>
        <begin position="230"/>
        <end position="251"/>
    </location>
</feature>
<dbReference type="GO" id="GO:0005886">
    <property type="term" value="C:plasma membrane"/>
    <property type="evidence" value="ECO:0007669"/>
    <property type="project" value="TreeGrafter"/>
</dbReference>
<dbReference type="STRING" id="65489.A0A0D3FTQ4"/>
<keyword evidence="2" id="KW-0812">Transmembrane</keyword>
<evidence type="ECO:0000313" key="4">
    <source>
        <dbReference type="EnsemblPlants" id="OBART04G06240.1"/>
    </source>
</evidence>
<keyword evidence="3" id="KW-0732">Signal</keyword>
<feature type="region of interest" description="Disordered" evidence="1">
    <location>
        <begin position="183"/>
        <end position="251"/>
    </location>
</feature>
<dbReference type="PANTHER" id="PTHR32382:SF41">
    <property type="entry name" value="OS04G0283600 PROTEIN"/>
    <property type="match status" value="1"/>
</dbReference>
<feature type="transmembrane region" description="Helical" evidence="2">
    <location>
        <begin position="258"/>
        <end position="276"/>
    </location>
</feature>
<accession>A0A0D3FTQ4</accession>
<reference evidence="4" key="1">
    <citation type="journal article" date="2009" name="Rice">
        <title>De Novo Next Generation Sequencing of Plant Genomes.</title>
        <authorList>
            <person name="Rounsley S."/>
            <person name="Marri P.R."/>
            <person name="Yu Y."/>
            <person name="He R."/>
            <person name="Sisneros N."/>
            <person name="Goicoechea J.L."/>
            <person name="Lee S.J."/>
            <person name="Angelova A."/>
            <person name="Kudrna D."/>
            <person name="Luo M."/>
            <person name="Affourtit J."/>
            <person name="Desany B."/>
            <person name="Knight J."/>
            <person name="Niazi F."/>
            <person name="Egholm M."/>
            <person name="Wing R.A."/>
        </authorList>
    </citation>
    <scope>NUCLEOTIDE SEQUENCE [LARGE SCALE GENOMIC DNA]</scope>
    <source>
        <strain evidence="4">cv. IRGC 105608</strain>
    </source>
</reference>
<keyword evidence="2" id="KW-0472">Membrane</keyword>
<feature type="chain" id="PRO_5002261909" description="FAS1 domain-containing protein" evidence="3">
    <location>
        <begin position="26"/>
        <end position="278"/>
    </location>
</feature>
<keyword evidence="5" id="KW-1185">Reference proteome</keyword>
<dbReference type="SUPFAM" id="SSF82153">
    <property type="entry name" value="FAS1 domain"/>
    <property type="match status" value="1"/>
</dbReference>
<dbReference type="HOGENOM" id="CLU_058119_0_1_1"/>
<evidence type="ECO:0008006" key="6">
    <source>
        <dbReference type="Google" id="ProtNLM"/>
    </source>
</evidence>
<organism evidence="4">
    <name type="scientific">Oryza barthii</name>
    <dbReference type="NCBI Taxonomy" id="65489"/>
    <lineage>
        <taxon>Eukaryota</taxon>
        <taxon>Viridiplantae</taxon>
        <taxon>Streptophyta</taxon>
        <taxon>Embryophyta</taxon>
        <taxon>Tracheophyta</taxon>
        <taxon>Spermatophyta</taxon>
        <taxon>Magnoliopsida</taxon>
        <taxon>Liliopsida</taxon>
        <taxon>Poales</taxon>
        <taxon>Poaceae</taxon>
        <taxon>BOP clade</taxon>
        <taxon>Oryzoideae</taxon>
        <taxon>Oryzeae</taxon>
        <taxon>Oryzinae</taxon>
        <taxon>Oryza</taxon>
    </lineage>
</organism>
<dbReference type="eggNOG" id="ENOG502RZZR">
    <property type="taxonomic scope" value="Eukaryota"/>
</dbReference>
<dbReference type="InterPro" id="IPR033254">
    <property type="entry name" value="Plant_FLA"/>
</dbReference>